<protein>
    <recommendedName>
        <fullName evidence="1">Bacterial repeat domain-containing protein</fullName>
    </recommendedName>
</protein>
<feature type="domain" description="Bacterial repeat" evidence="1">
    <location>
        <begin position="285"/>
        <end position="339"/>
    </location>
</feature>
<proteinExistence type="predicted"/>
<organism evidence="2 3">
    <name type="scientific">Mesotoga prima</name>
    <dbReference type="NCBI Taxonomy" id="1184387"/>
    <lineage>
        <taxon>Bacteria</taxon>
        <taxon>Thermotogati</taxon>
        <taxon>Thermotogota</taxon>
        <taxon>Thermotogae</taxon>
        <taxon>Kosmotogales</taxon>
        <taxon>Kosmotogaceae</taxon>
        <taxon>Mesotoga</taxon>
    </lineage>
</organism>
<dbReference type="EMBL" id="LGGP01000152">
    <property type="protein sequence ID" value="KUK80471.1"/>
    <property type="molecule type" value="Genomic_DNA"/>
</dbReference>
<dbReference type="PROSITE" id="PS51257">
    <property type="entry name" value="PROKAR_LIPOPROTEIN"/>
    <property type="match status" value="1"/>
</dbReference>
<dbReference type="AlphaFoldDB" id="A0A124FY94"/>
<comment type="caution">
    <text evidence="2">The sequence shown here is derived from an EMBL/GenBank/DDBJ whole genome shotgun (WGS) entry which is preliminary data.</text>
</comment>
<sequence>MKRVYMYAVVLLLLIMITGCPAFWKAADATLKKLMYNEVEVPEFGAKKTSYSVVLPAGTTEPPTVTAIPAVEGVNIVITDAETLPGTATVLVTSLNGKASLTYSIFFTMKVVISIVADPPDGGEFSGDGEYIYGDLVTIVATPSIHHTFSGWYLEPEEESFEESGDDPIYTDPVATFPALKDVSLLVGFNPIEYTFNLVPVPPEGGEVAGAGAVNYGDSVGLSALSNEGYGFAGWWIDGYMFSDQAADLVSTVEILSHTACITCTEYTIEGRFDPSAPQWQLDITIEATQVNGGETWGEGVYPYGSYVTVGATPSEHFNFDGWYVGGEELSQGATYAFPANDYYTEGVTYTALPLVGAFVDIIYSFNAVAEPPEGGTVSGGGTAKYGDNVSFMAAPNESYTFEGWYYGEE</sequence>
<gene>
    <name evidence="2" type="ORF">XD94_0955</name>
</gene>
<evidence type="ECO:0000313" key="3">
    <source>
        <dbReference type="Proteomes" id="UP000054092"/>
    </source>
</evidence>
<evidence type="ECO:0000313" key="2">
    <source>
        <dbReference type="EMBL" id="KUK80471.1"/>
    </source>
</evidence>
<name>A0A124FY94_9BACT</name>
<feature type="domain" description="Bacterial repeat" evidence="1">
    <location>
        <begin position="202"/>
        <end position="242"/>
    </location>
</feature>
<feature type="domain" description="Bacterial repeat" evidence="1">
    <location>
        <begin position="119"/>
        <end position="154"/>
    </location>
</feature>
<feature type="non-terminal residue" evidence="2">
    <location>
        <position position="410"/>
    </location>
</feature>
<dbReference type="Proteomes" id="UP000054092">
    <property type="component" value="Unassembled WGS sequence"/>
</dbReference>
<evidence type="ECO:0000259" key="1">
    <source>
        <dbReference type="Pfam" id="PF18998"/>
    </source>
</evidence>
<reference evidence="3" key="1">
    <citation type="journal article" date="2015" name="MBio">
        <title>Genome-Resolved Metagenomic Analysis Reveals Roles for Candidate Phyla and Other Microbial Community Members in Biogeochemical Transformations in Oil Reservoirs.</title>
        <authorList>
            <person name="Hu P."/>
            <person name="Tom L."/>
            <person name="Singh A."/>
            <person name="Thomas B.C."/>
            <person name="Baker B.J."/>
            <person name="Piceno Y.M."/>
            <person name="Andersen G.L."/>
            <person name="Banfield J.F."/>
        </authorList>
    </citation>
    <scope>NUCLEOTIDE SEQUENCE [LARGE SCALE GENOMIC DNA]</scope>
</reference>
<dbReference type="Pfam" id="PF18998">
    <property type="entry name" value="Flg_new_2"/>
    <property type="match status" value="4"/>
</dbReference>
<accession>A0A124FY94</accession>
<feature type="domain" description="Bacterial repeat" evidence="1">
    <location>
        <begin position="371"/>
        <end position="406"/>
    </location>
</feature>
<dbReference type="InterPro" id="IPR044060">
    <property type="entry name" value="Bacterial_rp_domain"/>
</dbReference>